<proteinExistence type="predicted"/>
<organism evidence="2 3">
    <name type="scientific">Mikania micrantha</name>
    <name type="common">bitter vine</name>
    <dbReference type="NCBI Taxonomy" id="192012"/>
    <lineage>
        <taxon>Eukaryota</taxon>
        <taxon>Viridiplantae</taxon>
        <taxon>Streptophyta</taxon>
        <taxon>Embryophyta</taxon>
        <taxon>Tracheophyta</taxon>
        <taxon>Spermatophyta</taxon>
        <taxon>Magnoliopsida</taxon>
        <taxon>eudicotyledons</taxon>
        <taxon>Gunneridae</taxon>
        <taxon>Pentapetalae</taxon>
        <taxon>asterids</taxon>
        <taxon>campanulids</taxon>
        <taxon>Asterales</taxon>
        <taxon>Asteraceae</taxon>
        <taxon>Asteroideae</taxon>
        <taxon>Heliantheae alliance</taxon>
        <taxon>Eupatorieae</taxon>
        <taxon>Mikania</taxon>
    </lineage>
</organism>
<dbReference type="OrthoDB" id="3264871at2759"/>
<dbReference type="Gene3D" id="3.60.10.10">
    <property type="entry name" value="Endonuclease/exonuclease/phosphatase"/>
    <property type="match status" value="1"/>
</dbReference>
<gene>
    <name evidence="2" type="ORF">E3N88_02091</name>
</gene>
<name>A0A5N6Q2W2_9ASTR</name>
<dbReference type="Proteomes" id="UP000326396">
    <property type="component" value="Linkage Group LG1"/>
</dbReference>
<evidence type="ECO:0000256" key="1">
    <source>
        <dbReference type="SAM" id="MobiDB-lite"/>
    </source>
</evidence>
<evidence type="ECO:0000313" key="2">
    <source>
        <dbReference type="EMBL" id="KAD7478955.1"/>
    </source>
</evidence>
<dbReference type="SUPFAM" id="SSF56219">
    <property type="entry name" value="DNase I-like"/>
    <property type="match status" value="1"/>
</dbReference>
<dbReference type="PANTHER" id="PTHR35218">
    <property type="entry name" value="RNASE H DOMAIN-CONTAINING PROTEIN"/>
    <property type="match status" value="1"/>
</dbReference>
<evidence type="ECO:0000313" key="3">
    <source>
        <dbReference type="Proteomes" id="UP000326396"/>
    </source>
</evidence>
<comment type="caution">
    <text evidence="2">The sequence shown here is derived from an EMBL/GenBank/DDBJ whole genome shotgun (WGS) entry which is preliminary data.</text>
</comment>
<feature type="region of interest" description="Disordered" evidence="1">
    <location>
        <begin position="342"/>
        <end position="361"/>
    </location>
</feature>
<sequence>MGDEGAWVEVQRRRWNTNGGTRKITGRYSSHGVTTFYVTNVPEGVSEERFRELKLNAVKIESVNVAKYNKGGIKQAVPGARCINGVESSRHYQVTSTQPSIPKRCKDYSLIGQTKDLITLDGIVDILESLGLNGGEIKYVGGLRVLITFCSPSIAKKFLEKKVELNGWFKILNNGMGKFTILKELLLSKYTDFQYHYRTQSSLIWWGERFGRILQGSSASYNDSNLLCKNLLILTSSLSRINENLLIDWGGRRFNILVTEDAEDWLPSFLGKSSEKMNNQQQPIDGNLDSGGRACDGKGRHDDEREEGEILEQYNVTAIPDKPLISITHCLNVPSLTPDLNLPPSRSIPLSRRRRKRSLNNQTHRMDQVGEINYSGVFHFGDQSHQLAPGLVMDSGHVVNDGDPIQEEVNKTLEVGNLVGIDVNAFKEQIEAIIGGEDCSRLPIKQFWKNKQLEYDYVNAQGRSGGILSIWDPGVFTKMGVNKGDNFLHVFGSVVGIEESLNVVNVYAPQDPSTRRELWEVLLNLMGDHIGMWILMGDFNEVRYSSERLNSDFDHRRASVINDFIFRASLHEYRMGRLKYTHMKPDGTKFSKIDRIMVCDRFYHHWPGARFMALP</sequence>
<dbReference type="InterPro" id="IPR036691">
    <property type="entry name" value="Endo/exonu/phosph_ase_sf"/>
</dbReference>
<feature type="region of interest" description="Disordered" evidence="1">
    <location>
        <begin position="276"/>
        <end position="308"/>
    </location>
</feature>
<dbReference type="AlphaFoldDB" id="A0A5N6Q2W2"/>
<protein>
    <recommendedName>
        <fullName evidence="4">RNA-directed DNA polymerase, eukaryota</fullName>
    </recommendedName>
</protein>
<keyword evidence="3" id="KW-1185">Reference proteome</keyword>
<accession>A0A5N6Q2W2</accession>
<evidence type="ECO:0008006" key="4">
    <source>
        <dbReference type="Google" id="ProtNLM"/>
    </source>
</evidence>
<reference evidence="2 3" key="1">
    <citation type="submission" date="2019-05" db="EMBL/GenBank/DDBJ databases">
        <title>Mikania micrantha, genome provides insights into the molecular mechanism of rapid growth.</title>
        <authorList>
            <person name="Liu B."/>
        </authorList>
    </citation>
    <scope>NUCLEOTIDE SEQUENCE [LARGE SCALE GENOMIC DNA]</scope>
    <source>
        <strain evidence="2">NLD-2019</strain>
        <tissue evidence="2">Leaf</tissue>
    </source>
</reference>
<dbReference type="EMBL" id="SZYD01000001">
    <property type="protein sequence ID" value="KAD7478955.1"/>
    <property type="molecule type" value="Genomic_DNA"/>
</dbReference>
<dbReference type="PANTHER" id="PTHR35218:SF9">
    <property type="entry name" value="ENDONUCLEASE_EXONUCLEASE_PHOSPHATASE DOMAIN-CONTAINING PROTEIN"/>
    <property type="match status" value="1"/>
</dbReference>